<evidence type="ECO:0000259" key="5">
    <source>
        <dbReference type="Pfam" id="PF00930"/>
    </source>
</evidence>
<dbReference type="InterPro" id="IPR002469">
    <property type="entry name" value="Peptidase_S9B_N"/>
</dbReference>
<dbReference type="Proteomes" id="UP000288587">
    <property type="component" value="Unassembled WGS sequence"/>
</dbReference>
<keyword evidence="2" id="KW-0645">Protease</keyword>
<organism evidence="6 7">
    <name type="scientific">Inhella crocodyli</name>
    <dbReference type="NCBI Taxonomy" id="2499851"/>
    <lineage>
        <taxon>Bacteria</taxon>
        <taxon>Pseudomonadati</taxon>
        <taxon>Pseudomonadota</taxon>
        <taxon>Betaproteobacteria</taxon>
        <taxon>Burkholderiales</taxon>
        <taxon>Sphaerotilaceae</taxon>
        <taxon>Inhella</taxon>
    </lineage>
</organism>
<dbReference type="GO" id="GO:0006508">
    <property type="term" value="P:proteolysis"/>
    <property type="evidence" value="ECO:0007669"/>
    <property type="project" value="InterPro"/>
</dbReference>
<dbReference type="PANTHER" id="PTHR42776:SF27">
    <property type="entry name" value="DIPEPTIDYL PEPTIDASE FAMILY MEMBER 6"/>
    <property type="match status" value="1"/>
</dbReference>
<feature type="domain" description="Dipeptidylpeptidase IV N-terminal" evidence="5">
    <location>
        <begin position="213"/>
        <end position="272"/>
    </location>
</feature>
<reference evidence="6 7" key="1">
    <citation type="submission" date="2019-01" db="EMBL/GenBank/DDBJ databases">
        <authorList>
            <person name="Chen W.-M."/>
        </authorList>
    </citation>
    <scope>NUCLEOTIDE SEQUENCE [LARGE SCALE GENOMIC DNA]</scope>
    <source>
        <strain evidence="6 7">CCP-18</strain>
    </source>
</reference>
<sequence>MKTHALLLALSLFAGSVLATEPAPRRPASIDELLQLKTLVGGTQISPDGRYVAYLISQADFKQDAFVTSIWLADTTTGRQFPLTQGGKSAGNPQWSPDGRWLAFTSGRVDDKDQLFAIRPDGGEAVQLSKSETGVRGYAWSPDGQQIAFTANEAPSQAAKDRKAHFADYEVVRKETQAAQLWTLNLAEALAAPQAGQQRTRNAQLHVEGFNWSPDGGRIAFSAGASPEARHLATTDLYLLTLSDNSVRPLVVQPGPDSNPHWSPDGRQIAFVSLMGRTPFFTRNQRIAVVPVEGGTPRSVSEAFDEHAALIGWTADGLYFGGLQRTNGHVFRLDPASGRIERVSAPDALMAGGVSLSRDGRRLAYTAPSPHSLAEVFVTDLPRFAPHQLTQLTEQTRGFWMARRELIRWKSKDGTEIEGVLIKPADFDPQKKHPLLTIVHGGPTGIDRPTLLDMRYYPSDLWAARGALLLKVNYRGSAGYGEAFRRLNERNLGIGDAWDVVSGVDHLVALGWVDKDRVGSMGWSQGGYISAFLGTATNRFAAVSVGAGISDWSTYYYNTDIPQFTLNYLGADPVADPEIYRKTSPSGYLKGARTPTLIQHGELDKRVPIANAYQLRQALEDRNVPVELIVYKSFGHGITKPKAARAQMQHNLDWFNHWIFKDPLPDYAAPELPKPKKE</sequence>
<dbReference type="Pfam" id="PF00930">
    <property type="entry name" value="DPPIV_N"/>
    <property type="match status" value="1"/>
</dbReference>
<comment type="caution">
    <text evidence="6">The sequence shown here is derived from an EMBL/GenBank/DDBJ whole genome shotgun (WGS) entry which is preliminary data.</text>
</comment>
<evidence type="ECO:0000259" key="4">
    <source>
        <dbReference type="Pfam" id="PF00326"/>
    </source>
</evidence>
<feature type="domain" description="Peptidase S9 prolyl oligopeptidase catalytic" evidence="4">
    <location>
        <begin position="461"/>
        <end position="659"/>
    </location>
</feature>
<dbReference type="SUPFAM" id="SSF82171">
    <property type="entry name" value="DPP6 N-terminal domain-like"/>
    <property type="match status" value="1"/>
</dbReference>
<keyword evidence="1" id="KW-0378">Hydrolase</keyword>
<keyword evidence="7" id="KW-1185">Reference proteome</keyword>
<gene>
    <name evidence="6" type="ORF">EOD73_07210</name>
</gene>
<proteinExistence type="predicted"/>
<dbReference type="RefSeq" id="WP_127682202.1">
    <property type="nucleotide sequence ID" value="NZ_SACM01000001.1"/>
</dbReference>
<dbReference type="InterPro" id="IPR011659">
    <property type="entry name" value="WD40"/>
</dbReference>
<dbReference type="AlphaFoldDB" id="A0A437LTN0"/>
<evidence type="ECO:0000256" key="3">
    <source>
        <dbReference type="SAM" id="SignalP"/>
    </source>
</evidence>
<dbReference type="Pfam" id="PF00326">
    <property type="entry name" value="Peptidase_S9"/>
    <property type="match status" value="1"/>
</dbReference>
<dbReference type="InterPro" id="IPR011042">
    <property type="entry name" value="6-blade_b-propeller_TolB-like"/>
</dbReference>
<evidence type="ECO:0000313" key="6">
    <source>
        <dbReference type="EMBL" id="RVT88748.1"/>
    </source>
</evidence>
<evidence type="ECO:0000256" key="2">
    <source>
        <dbReference type="ARBA" id="ARBA00022825"/>
    </source>
</evidence>
<dbReference type="InterPro" id="IPR029058">
    <property type="entry name" value="AB_hydrolase_fold"/>
</dbReference>
<dbReference type="EMBL" id="SACM01000001">
    <property type="protein sequence ID" value="RVT88748.1"/>
    <property type="molecule type" value="Genomic_DNA"/>
</dbReference>
<keyword evidence="3" id="KW-0732">Signal</keyword>
<dbReference type="SUPFAM" id="SSF53474">
    <property type="entry name" value="alpha/beta-Hydrolases"/>
    <property type="match status" value="1"/>
</dbReference>
<keyword evidence="2" id="KW-0720">Serine protease</keyword>
<dbReference type="Pfam" id="PF07676">
    <property type="entry name" value="PD40"/>
    <property type="match status" value="2"/>
</dbReference>
<feature type="signal peptide" evidence="3">
    <location>
        <begin position="1"/>
        <end position="19"/>
    </location>
</feature>
<dbReference type="PANTHER" id="PTHR42776">
    <property type="entry name" value="SERINE PEPTIDASE S9 FAMILY MEMBER"/>
    <property type="match status" value="1"/>
</dbReference>
<feature type="chain" id="PRO_5019114881" evidence="3">
    <location>
        <begin position="20"/>
        <end position="678"/>
    </location>
</feature>
<name>A0A437LTN0_9BURK</name>
<evidence type="ECO:0000313" key="7">
    <source>
        <dbReference type="Proteomes" id="UP000288587"/>
    </source>
</evidence>
<dbReference type="Gene3D" id="3.40.50.1820">
    <property type="entry name" value="alpha/beta hydrolase"/>
    <property type="match status" value="1"/>
</dbReference>
<dbReference type="InterPro" id="IPR001375">
    <property type="entry name" value="Peptidase_S9_cat"/>
</dbReference>
<evidence type="ECO:0000256" key="1">
    <source>
        <dbReference type="ARBA" id="ARBA00022801"/>
    </source>
</evidence>
<protein>
    <submittedName>
        <fullName evidence="6">S9 family peptidase</fullName>
    </submittedName>
</protein>
<dbReference type="OrthoDB" id="262125at2"/>
<dbReference type="Gene3D" id="2.120.10.30">
    <property type="entry name" value="TolB, C-terminal domain"/>
    <property type="match status" value="1"/>
</dbReference>
<dbReference type="GO" id="GO:0004252">
    <property type="term" value="F:serine-type endopeptidase activity"/>
    <property type="evidence" value="ECO:0007669"/>
    <property type="project" value="TreeGrafter"/>
</dbReference>
<dbReference type="Gene3D" id="2.120.10.60">
    <property type="entry name" value="Tricorn protease N-terminal domain"/>
    <property type="match status" value="1"/>
</dbReference>
<accession>A0A437LTN0</accession>